<evidence type="ECO:0000313" key="2">
    <source>
        <dbReference type="EMBL" id="SDH28994.1"/>
    </source>
</evidence>
<proteinExistence type="predicted"/>
<organism evidence="2 3">
    <name type="scientific">Paraburkholderia phenazinium</name>
    <dbReference type="NCBI Taxonomy" id="60549"/>
    <lineage>
        <taxon>Bacteria</taxon>
        <taxon>Pseudomonadati</taxon>
        <taxon>Pseudomonadota</taxon>
        <taxon>Betaproteobacteria</taxon>
        <taxon>Burkholderiales</taxon>
        <taxon>Burkholderiaceae</taxon>
        <taxon>Paraburkholderia</taxon>
    </lineage>
</organism>
<sequence length="136" mass="14773">MNSSRTRGAFARHWFFRPAASLALFTTLTCAALPMSAYAQTPAGSMGKICAARANNAKLIALDRDAGVTKEQEWRKTQAVVQAMPPERQAYAQAELSSFIDGLYGRYAKLPPQQVYTQYLAYCEGQSSGGGATRTP</sequence>
<dbReference type="OrthoDB" id="9108452at2"/>
<gene>
    <name evidence="2" type="ORF">SAMN05216466_108280</name>
</gene>
<dbReference type="EMBL" id="FNCJ01000008">
    <property type="protein sequence ID" value="SDH28994.1"/>
    <property type="molecule type" value="Genomic_DNA"/>
</dbReference>
<protein>
    <submittedName>
        <fullName evidence="2">Uncharacterized protein</fullName>
    </submittedName>
</protein>
<accession>A0A1G8B789</accession>
<evidence type="ECO:0000313" key="3">
    <source>
        <dbReference type="Proteomes" id="UP000199706"/>
    </source>
</evidence>
<dbReference type="AlphaFoldDB" id="A0A1G8B789"/>
<name>A0A1G8B789_9BURK</name>
<keyword evidence="1" id="KW-0732">Signal</keyword>
<dbReference type="RefSeq" id="WP_090686245.1">
    <property type="nucleotide sequence ID" value="NZ_CADERL010000027.1"/>
</dbReference>
<feature type="signal peptide" evidence="1">
    <location>
        <begin position="1"/>
        <end position="39"/>
    </location>
</feature>
<feature type="chain" id="PRO_5011563273" evidence="1">
    <location>
        <begin position="40"/>
        <end position="136"/>
    </location>
</feature>
<reference evidence="2 3" key="1">
    <citation type="submission" date="2016-10" db="EMBL/GenBank/DDBJ databases">
        <authorList>
            <person name="de Groot N.N."/>
        </authorList>
    </citation>
    <scope>NUCLEOTIDE SEQUENCE [LARGE SCALE GENOMIC DNA]</scope>
    <source>
        <strain evidence="2 3">LMG 2247</strain>
    </source>
</reference>
<evidence type="ECO:0000256" key="1">
    <source>
        <dbReference type="SAM" id="SignalP"/>
    </source>
</evidence>
<dbReference type="Proteomes" id="UP000199706">
    <property type="component" value="Unassembled WGS sequence"/>
</dbReference>